<dbReference type="AlphaFoldDB" id="A0A0G9HHX6"/>
<protein>
    <submittedName>
        <fullName evidence="1">Uncharacterized protein</fullName>
    </submittedName>
</protein>
<keyword evidence="2" id="KW-1185">Reference proteome</keyword>
<dbReference type="KEGG" id="lrz:BJI69_19075"/>
<dbReference type="EMBL" id="CP017480">
    <property type="protein sequence ID" value="APG05798.1"/>
    <property type="molecule type" value="Genomic_DNA"/>
</dbReference>
<organism evidence="1 2">
    <name type="scientific">Luteibacter rhizovicinus DSM 16549</name>
    <dbReference type="NCBI Taxonomy" id="1440763"/>
    <lineage>
        <taxon>Bacteria</taxon>
        <taxon>Pseudomonadati</taxon>
        <taxon>Pseudomonadota</taxon>
        <taxon>Gammaproteobacteria</taxon>
        <taxon>Lysobacterales</taxon>
        <taxon>Rhodanobacteraceae</taxon>
        <taxon>Luteibacter</taxon>
    </lineage>
</organism>
<accession>A0A0G9HHX6</accession>
<dbReference type="PATRIC" id="fig|1440763.5.peg.1814"/>
<gene>
    <name evidence="1" type="ORF">BJI69_19075</name>
</gene>
<name>A0A0G9HHX6_9GAMM</name>
<sequence>MGDIIFDAVAMNEAAVAGDLDESRFRARRIASLAAPEGFDGIAEAAYQLSRLLGPPGSEPQPGYGAAMVAISNEIDLVFGDA</sequence>
<proteinExistence type="predicted"/>
<dbReference type="Proteomes" id="UP000182987">
    <property type="component" value="Chromosome"/>
</dbReference>
<evidence type="ECO:0000313" key="2">
    <source>
        <dbReference type="Proteomes" id="UP000182987"/>
    </source>
</evidence>
<reference evidence="2" key="1">
    <citation type="submission" date="2016-09" db="EMBL/GenBank/DDBJ databases">
        <authorList>
            <person name="Lysoe E."/>
        </authorList>
    </citation>
    <scope>NUCLEOTIDE SEQUENCE [LARGE SCALE GENOMIC DNA]</scope>
    <source>
        <strain evidence="2">LJ96T</strain>
    </source>
</reference>
<evidence type="ECO:0000313" key="1">
    <source>
        <dbReference type="EMBL" id="APG05798.1"/>
    </source>
</evidence>